<dbReference type="PANTHER" id="PTHR39176:SF1">
    <property type="entry name" value="PERIPLASMIC PROTEIN"/>
    <property type="match status" value="1"/>
</dbReference>
<feature type="domain" description="Lysozyme inhibitor LprI-like N-terminal" evidence="2">
    <location>
        <begin position="210"/>
        <end position="284"/>
    </location>
</feature>
<dbReference type="RefSeq" id="WP_146387868.1">
    <property type="nucleotide sequence ID" value="NZ_VOHK01000004.1"/>
</dbReference>
<dbReference type="Gene3D" id="1.20.1270.180">
    <property type="match status" value="2"/>
</dbReference>
<dbReference type="InterPro" id="IPR009739">
    <property type="entry name" value="LprI-like_N"/>
</dbReference>
<dbReference type="EMBL" id="VOHK01000004">
    <property type="protein sequence ID" value="TWT20224.1"/>
    <property type="molecule type" value="Genomic_DNA"/>
</dbReference>
<name>A0A5C5U2R0_9GAMM</name>
<protein>
    <submittedName>
        <fullName evidence="3">DUF1311 domain-containing protein</fullName>
    </submittedName>
</protein>
<feature type="domain" description="Lysozyme inhibitor LprI-like N-terminal" evidence="2">
    <location>
        <begin position="103"/>
        <end position="170"/>
    </location>
</feature>
<evidence type="ECO:0000259" key="2">
    <source>
        <dbReference type="Pfam" id="PF07007"/>
    </source>
</evidence>
<dbReference type="AlphaFoldDB" id="A0A5C5U2R0"/>
<feature type="region of interest" description="Disordered" evidence="1">
    <location>
        <begin position="187"/>
        <end position="218"/>
    </location>
</feature>
<reference evidence="3 4" key="1">
    <citation type="journal article" date="2008" name="Int. J. Syst. Evol. Microbiol.">
        <title>Luteimonas marina sp. nov., isolated from seawater.</title>
        <authorList>
            <person name="Baik K.S."/>
            <person name="Park S.C."/>
            <person name="Kim M.S."/>
            <person name="Kim E.M."/>
            <person name="Park C."/>
            <person name="Chun J."/>
            <person name="Seong C.N."/>
        </authorList>
    </citation>
    <scope>NUCLEOTIDE SEQUENCE [LARGE SCALE GENOMIC DNA]</scope>
    <source>
        <strain evidence="3 4">FR1330</strain>
    </source>
</reference>
<proteinExistence type="predicted"/>
<gene>
    <name evidence="3" type="ORF">FQY83_10820</name>
</gene>
<accession>A0A5C5U2R0</accession>
<organism evidence="3 4">
    <name type="scientific">Luteimonas marina</name>
    <dbReference type="NCBI Taxonomy" id="488485"/>
    <lineage>
        <taxon>Bacteria</taxon>
        <taxon>Pseudomonadati</taxon>
        <taxon>Pseudomonadota</taxon>
        <taxon>Gammaproteobacteria</taxon>
        <taxon>Lysobacterales</taxon>
        <taxon>Lysobacteraceae</taxon>
        <taxon>Luteimonas</taxon>
    </lineage>
</organism>
<evidence type="ECO:0000256" key="1">
    <source>
        <dbReference type="SAM" id="MobiDB-lite"/>
    </source>
</evidence>
<dbReference type="PANTHER" id="PTHR39176">
    <property type="entry name" value="PERIPLASMIC PROTEIN-RELATED"/>
    <property type="match status" value="1"/>
</dbReference>
<sequence length="292" mass="32159">MTTVSLQAPTQQENRAMRFSYAATVVAIGVSGAFSACTPGMPVDANDNETATTAATTYQAVPDTRSKDWNERVSMSPHDLPHEGSGMRPEFWRCAEIGAWPDAAECIGHERTYQDARLNSAFQQLMERLEVENQTRATIAQRAWLRAQEADGMFEASLFDSLGSIGNFEAGSNEVLRICSRARQIDGYAGSENPDPATMKTPEICTEPSSSCADDEPGNLESKLDDAYEKLMSLVDDDLRKKLAESQRAWIDLQEADAELERSISPNSSSSGKKKRNCARAEQLEKYALVIE</sequence>
<dbReference type="Proteomes" id="UP000319980">
    <property type="component" value="Unassembled WGS sequence"/>
</dbReference>
<dbReference type="Pfam" id="PF07007">
    <property type="entry name" value="LprI"/>
    <property type="match status" value="2"/>
</dbReference>
<comment type="caution">
    <text evidence="3">The sequence shown here is derived from an EMBL/GenBank/DDBJ whole genome shotgun (WGS) entry which is preliminary data.</text>
</comment>
<evidence type="ECO:0000313" key="3">
    <source>
        <dbReference type="EMBL" id="TWT20224.1"/>
    </source>
</evidence>
<feature type="region of interest" description="Disordered" evidence="1">
    <location>
        <begin position="256"/>
        <end position="278"/>
    </location>
</feature>
<dbReference type="OrthoDB" id="7340239at2"/>
<keyword evidence="4" id="KW-1185">Reference proteome</keyword>
<evidence type="ECO:0000313" key="4">
    <source>
        <dbReference type="Proteomes" id="UP000319980"/>
    </source>
</evidence>